<gene>
    <name evidence="3" type="ORF">Tco_1032861</name>
</gene>
<dbReference type="PANTHER" id="PTHR33223">
    <property type="entry name" value="CCHC-TYPE DOMAIN-CONTAINING PROTEIN"/>
    <property type="match status" value="1"/>
</dbReference>
<dbReference type="EMBL" id="BQNB010018363">
    <property type="protein sequence ID" value="GJT73575.1"/>
    <property type="molecule type" value="Genomic_DNA"/>
</dbReference>
<feature type="region of interest" description="Disordered" evidence="1">
    <location>
        <begin position="109"/>
        <end position="152"/>
    </location>
</feature>
<dbReference type="GO" id="GO:0003964">
    <property type="term" value="F:RNA-directed DNA polymerase activity"/>
    <property type="evidence" value="ECO:0007669"/>
    <property type="project" value="UniProtKB-KW"/>
</dbReference>
<reference evidence="3" key="1">
    <citation type="journal article" date="2022" name="Int. J. Mol. Sci.">
        <title>Draft Genome of Tanacetum Coccineum: Genomic Comparison of Closely Related Tanacetum-Family Plants.</title>
        <authorList>
            <person name="Yamashiro T."/>
            <person name="Shiraishi A."/>
            <person name="Nakayama K."/>
            <person name="Satake H."/>
        </authorList>
    </citation>
    <scope>NUCLEOTIDE SEQUENCE</scope>
</reference>
<keyword evidence="3" id="KW-0808">Transferase</keyword>
<feature type="compositionally biased region" description="Low complexity" evidence="1">
    <location>
        <begin position="632"/>
        <end position="644"/>
    </location>
</feature>
<name>A0ABQ5GEF4_9ASTR</name>
<feature type="compositionally biased region" description="Acidic residues" evidence="1">
    <location>
        <begin position="109"/>
        <end position="122"/>
    </location>
</feature>
<evidence type="ECO:0000313" key="3">
    <source>
        <dbReference type="EMBL" id="GJT73575.1"/>
    </source>
</evidence>
<keyword evidence="3" id="KW-0695">RNA-directed DNA polymerase</keyword>
<feature type="region of interest" description="Disordered" evidence="1">
    <location>
        <begin position="628"/>
        <end position="648"/>
    </location>
</feature>
<evidence type="ECO:0000256" key="1">
    <source>
        <dbReference type="SAM" id="MobiDB-lite"/>
    </source>
</evidence>
<proteinExistence type="predicted"/>
<comment type="caution">
    <text evidence="3">The sequence shown here is derived from an EMBL/GenBank/DDBJ whole genome shotgun (WGS) entry which is preliminary data.</text>
</comment>
<sequence>MSTQRDIYAAGSENRPHMLNKNNCIMWSGRLLCYTKSKSHRKLLTDDELTTEEAKQVEADDQAIQTILMGLPEDIYAQWAVVKPLSPNHVFDFPANVSTLELEALVMEVEEDPEEQPEENSEEEHKEDPNIDIDEDEEDEREEDDDWLMAPVTPPRVVSLTRSETPPLPSSIPYPLPIEPIMLPDCLSSAVPKALHPVGCPFSVVASRVVLHHKEIGALHVRADEIESMQTHALSLVRKVDGLSDAQVADSIAIAELQPRMTTVEEGVQTLTEQGELVASKLDETETQVLEMRDIVDNYPCGQVDALREEVDGLHGSTDTMSQQVQILETALQEVRAESQNLRTCLSVSESSERCMVACLLWMEEHISALEILIGLRTYVVDRTMSPRQLRRRVVERLMANRVAEAIAEYDRNRTNSEGAEGSGGNAGGDIAPKVRGCSYKTFLNCKPHSFNGTEGVVRPRLWFEKMESVFEIGKCVEEDKVKYVVCTLEGRALTWWNENVHSLGINAANRIPWNELKTMMTAEYCPRTKIQKIEQELWTLSMKGDDINGYTNRFHELAVMCPTLVTPEYKKIEGYVWGLPERIQGNVTSSKPANVHEAICMAHELVDQSVRAKATIISKSNKRMWEDHQRNNNNNNRNNTYHHQQNRRHEVSKAYVAALAEGREVSENSSTPDYLPLLSDFGGVTINIGVQEKEAKFLNELEMFTSVEGESIESYYHRNQIGQNAVHNQGMQNVGNQNGFIVVPIIRCYNCRGVGYYARNCTSRPRRRDAAYLQPKLLIAQKEEAGMQL</sequence>
<protein>
    <submittedName>
        <fullName evidence="3">Reverse transcriptase domain-containing protein</fullName>
    </submittedName>
</protein>
<evidence type="ECO:0000313" key="4">
    <source>
        <dbReference type="Proteomes" id="UP001151760"/>
    </source>
</evidence>
<feature type="domain" description="Retrotransposon gag" evidence="2">
    <location>
        <begin position="483"/>
        <end position="581"/>
    </location>
</feature>
<keyword evidence="3" id="KW-0548">Nucleotidyltransferase</keyword>
<dbReference type="Pfam" id="PF03732">
    <property type="entry name" value="Retrotrans_gag"/>
    <property type="match status" value="1"/>
</dbReference>
<dbReference type="Proteomes" id="UP001151760">
    <property type="component" value="Unassembled WGS sequence"/>
</dbReference>
<accession>A0ABQ5GEF4</accession>
<dbReference type="PANTHER" id="PTHR33223:SF11">
    <property type="entry name" value="ELEMENT PROTEIN, PUTATIVE-RELATED"/>
    <property type="match status" value="1"/>
</dbReference>
<feature type="compositionally biased region" description="Acidic residues" evidence="1">
    <location>
        <begin position="130"/>
        <end position="147"/>
    </location>
</feature>
<dbReference type="InterPro" id="IPR005162">
    <property type="entry name" value="Retrotrans_gag_dom"/>
</dbReference>
<evidence type="ECO:0000259" key="2">
    <source>
        <dbReference type="Pfam" id="PF03732"/>
    </source>
</evidence>
<organism evidence="3 4">
    <name type="scientific">Tanacetum coccineum</name>
    <dbReference type="NCBI Taxonomy" id="301880"/>
    <lineage>
        <taxon>Eukaryota</taxon>
        <taxon>Viridiplantae</taxon>
        <taxon>Streptophyta</taxon>
        <taxon>Embryophyta</taxon>
        <taxon>Tracheophyta</taxon>
        <taxon>Spermatophyta</taxon>
        <taxon>Magnoliopsida</taxon>
        <taxon>eudicotyledons</taxon>
        <taxon>Gunneridae</taxon>
        <taxon>Pentapetalae</taxon>
        <taxon>asterids</taxon>
        <taxon>campanulids</taxon>
        <taxon>Asterales</taxon>
        <taxon>Asteraceae</taxon>
        <taxon>Asteroideae</taxon>
        <taxon>Anthemideae</taxon>
        <taxon>Anthemidinae</taxon>
        <taxon>Tanacetum</taxon>
    </lineage>
</organism>
<keyword evidence="4" id="KW-1185">Reference proteome</keyword>
<reference evidence="3" key="2">
    <citation type="submission" date="2022-01" db="EMBL/GenBank/DDBJ databases">
        <authorList>
            <person name="Yamashiro T."/>
            <person name="Shiraishi A."/>
            <person name="Satake H."/>
            <person name="Nakayama K."/>
        </authorList>
    </citation>
    <scope>NUCLEOTIDE SEQUENCE</scope>
</reference>